<dbReference type="InterPro" id="IPR023213">
    <property type="entry name" value="CAT-like_dom_sf"/>
</dbReference>
<keyword evidence="2" id="KW-0012">Acyltransferase</keyword>
<dbReference type="EMBL" id="WHWC01000003">
    <property type="protein sequence ID" value="KAG8386933.1"/>
    <property type="molecule type" value="Genomic_DNA"/>
</dbReference>
<dbReference type="Pfam" id="PF02458">
    <property type="entry name" value="Transferase"/>
    <property type="match status" value="1"/>
</dbReference>
<dbReference type="GO" id="GO:0016747">
    <property type="term" value="F:acyltransferase activity, transferring groups other than amino-acyl groups"/>
    <property type="evidence" value="ECO:0007669"/>
    <property type="project" value="UniProtKB-ARBA"/>
</dbReference>
<keyword evidence="4" id="KW-1185">Reference proteome</keyword>
<evidence type="ECO:0000256" key="2">
    <source>
        <dbReference type="ARBA" id="ARBA00023315"/>
    </source>
</evidence>
<protein>
    <submittedName>
        <fullName evidence="3">Uncharacterized protein</fullName>
    </submittedName>
</protein>
<dbReference type="AlphaFoldDB" id="A0AAV6Y632"/>
<keyword evidence="1" id="KW-0808">Transferase</keyword>
<evidence type="ECO:0000313" key="4">
    <source>
        <dbReference type="Proteomes" id="UP000826271"/>
    </source>
</evidence>
<reference evidence="3" key="1">
    <citation type="submission" date="2019-10" db="EMBL/GenBank/DDBJ databases">
        <authorList>
            <person name="Zhang R."/>
            <person name="Pan Y."/>
            <person name="Wang J."/>
            <person name="Ma R."/>
            <person name="Yu S."/>
        </authorList>
    </citation>
    <scope>NUCLEOTIDE SEQUENCE</scope>
    <source>
        <strain evidence="3">LA-IB0</strain>
        <tissue evidence="3">Leaf</tissue>
    </source>
</reference>
<name>A0AAV6Y632_9LAMI</name>
<dbReference type="PANTHER" id="PTHR31625">
    <property type="match status" value="1"/>
</dbReference>
<organism evidence="3 4">
    <name type="scientific">Buddleja alternifolia</name>
    <dbReference type="NCBI Taxonomy" id="168488"/>
    <lineage>
        <taxon>Eukaryota</taxon>
        <taxon>Viridiplantae</taxon>
        <taxon>Streptophyta</taxon>
        <taxon>Embryophyta</taxon>
        <taxon>Tracheophyta</taxon>
        <taxon>Spermatophyta</taxon>
        <taxon>Magnoliopsida</taxon>
        <taxon>eudicotyledons</taxon>
        <taxon>Gunneridae</taxon>
        <taxon>Pentapetalae</taxon>
        <taxon>asterids</taxon>
        <taxon>lamiids</taxon>
        <taxon>Lamiales</taxon>
        <taxon>Scrophulariaceae</taxon>
        <taxon>Buddlejeae</taxon>
        <taxon>Buddleja</taxon>
    </lineage>
</organism>
<dbReference type="InterPro" id="IPR051504">
    <property type="entry name" value="Plant_metabolite_acyltrans"/>
</dbReference>
<comment type="caution">
    <text evidence="3">The sequence shown here is derived from an EMBL/GenBank/DDBJ whole genome shotgun (WGS) entry which is preliminary data.</text>
</comment>
<evidence type="ECO:0000313" key="3">
    <source>
        <dbReference type="EMBL" id="KAG8386933.1"/>
    </source>
</evidence>
<dbReference type="Proteomes" id="UP000826271">
    <property type="component" value="Unassembled WGS sequence"/>
</dbReference>
<sequence length="456" mass="50587">MSMTTILDTCLIAPPPGQAAELSVPLTSSDIIWLHFHPIRRLLFYEYPFSKPYFLETLVSKLKHSLSLTLKHYLPVSGNLIYPSNTEKMPVIRYVPGDSVSFTIAESSNDFNNLIGNHARDANMLYDFVPQIPPVKDEGEYKIVPVIALQVTLFPGHGICIGFANLHCLGDASSIVGFILAWASISKSGCENELLREKGEFLPIFDRSAFSTSELAVDSMYWKLMGEGPLISSTFPLPTNKVRATFIFDQANIKWLKDLVLAKKPDLVQVSSFVVTTSFVWSCLVRSGDATGEEVDGNVLEYFAFAVDARARRNPPLPANYFGNCLGYGMAKIKHEELVRDEGFVIAAEAVAEDINNRVNNKDELSKRSENLLSDLQKFIGIRVLGVSGSPKFDLYDADFGWGRARKLEVVSIDGEKYSMSLCKSRDSDGGLEVGLSLPKERMEAFTSIFVNGLIH</sequence>
<accession>A0AAV6Y632</accession>
<evidence type="ECO:0000256" key="1">
    <source>
        <dbReference type="ARBA" id="ARBA00022679"/>
    </source>
</evidence>
<proteinExistence type="predicted"/>
<gene>
    <name evidence="3" type="ORF">BUALT_Bualt03G0200300</name>
</gene>
<dbReference type="Gene3D" id="3.30.559.10">
    <property type="entry name" value="Chloramphenicol acetyltransferase-like domain"/>
    <property type="match status" value="2"/>
</dbReference>